<reference evidence="3 4" key="1">
    <citation type="journal article" date="2011" name="Science">
        <title>The ecoresponsive genome of Daphnia pulex.</title>
        <authorList>
            <person name="Colbourne J.K."/>
            <person name="Pfrender M.E."/>
            <person name="Gilbert D."/>
            <person name="Thomas W.K."/>
            <person name="Tucker A."/>
            <person name="Oakley T.H."/>
            <person name="Tokishita S."/>
            <person name="Aerts A."/>
            <person name="Arnold G.J."/>
            <person name="Basu M.K."/>
            <person name="Bauer D.J."/>
            <person name="Caceres C.E."/>
            <person name="Carmel L."/>
            <person name="Casola C."/>
            <person name="Choi J.H."/>
            <person name="Detter J.C."/>
            <person name="Dong Q."/>
            <person name="Dusheyko S."/>
            <person name="Eads B.D."/>
            <person name="Frohlich T."/>
            <person name="Geiler-Samerotte K.A."/>
            <person name="Gerlach D."/>
            <person name="Hatcher P."/>
            <person name="Jogdeo S."/>
            <person name="Krijgsveld J."/>
            <person name="Kriventseva E.V."/>
            <person name="Kultz D."/>
            <person name="Laforsch C."/>
            <person name="Lindquist E."/>
            <person name="Lopez J."/>
            <person name="Manak J.R."/>
            <person name="Muller J."/>
            <person name="Pangilinan J."/>
            <person name="Patwardhan R.P."/>
            <person name="Pitluck S."/>
            <person name="Pritham E.J."/>
            <person name="Rechtsteiner A."/>
            <person name="Rho M."/>
            <person name="Rogozin I.B."/>
            <person name="Sakarya O."/>
            <person name="Salamov A."/>
            <person name="Schaack S."/>
            <person name="Shapiro H."/>
            <person name="Shiga Y."/>
            <person name="Skalitzky C."/>
            <person name="Smith Z."/>
            <person name="Souvorov A."/>
            <person name="Sung W."/>
            <person name="Tang Z."/>
            <person name="Tsuchiya D."/>
            <person name="Tu H."/>
            <person name="Vos H."/>
            <person name="Wang M."/>
            <person name="Wolf Y.I."/>
            <person name="Yamagata H."/>
            <person name="Yamada T."/>
            <person name="Ye Y."/>
            <person name="Shaw J.R."/>
            <person name="Andrews J."/>
            <person name="Crease T.J."/>
            <person name="Tang H."/>
            <person name="Lucas S.M."/>
            <person name="Robertson H.M."/>
            <person name="Bork P."/>
            <person name="Koonin E.V."/>
            <person name="Zdobnov E.M."/>
            <person name="Grigoriev I.V."/>
            <person name="Lynch M."/>
            <person name="Boore J.L."/>
        </authorList>
    </citation>
    <scope>NUCLEOTIDE SEQUENCE [LARGE SCALE GENOMIC DNA]</scope>
</reference>
<feature type="transmembrane region" description="Helical" evidence="1">
    <location>
        <begin position="76"/>
        <end position="94"/>
    </location>
</feature>
<dbReference type="AlphaFoldDB" id="E9GMJ4"/>
<sequence>MREWNFPSQNPVLAVLLMDKMSVQEKNTFNFDVRKIDWETYMTTFAVGVREYLFKDDLSSLPAARKNLNKMKLLRMVVRFVILGLVLLFFYAFWTKFTTETSSIVSFLFQNTNNSSTVQDILENETFCGVKTAHILPLKSVLES</sequence>
<keyword evidence="1" id="KW-0812">Transmembrane</keyword>
<dbReference type="CDD" id="cd09071">
    <property type="entry name" value="FAR_C"/>
    <property type="match status" value="1"/>
</dbReference>
<dbReference type="PhylomeDB" id="E9GMJ4"/>
<proteinExistence type="predicted"/>
<dbReference type="InParanoid" id="E9GMJ4"/>
<keyword evidence="1" id="KW-0472">Membrane</keyword>
<dbReference type="Proteomes" id="UP000000305">
    <property type="component" value="Unassembled WGS sequence"/>
</dbReference>
<dbReference type="InterPro" id="IPR033640">
    <property type="entry name" value="FAR_C"/>
</dbReference>
<evidence type="ECO:0000313" key="3">
    <source>
        <dbReference type="EMBL" id="EFX79376.1"/>
    </source>
</evidence>
<organism evidence="3 4">
    <name type="scientific">Daphnia pulex</name>
    <name type="common">Water flea</name>
    <dbReference type="NCBI Taxonomy" id="6669"/>
    <lineage>
        <taxon>Eukaryota</taxon>
        <taxon>Metazoa</taxon>
        <taxon>Ecdysozoa</taxon>
        <taxon>Arthropoda</taxon>
        <taxon>Crustacea</taxon>
        <taxon>Branchiopoda</taxon>
        <taxon>Diplostraca</taxon>
        <taxon>Cladocera</taxon>
        <taxon>Anomopoda</taxon>
        <taxon>Daphniidae</taxon>
        <taxon>Daphnia</taxon>
    </lineage>
</organism>
<dbReference type="HOGENOM" id="CLU_1798404_0_0_1"/>
<dbReference type="OrthoDB" id="6729686at2759"/>
<dbReference type="eggNOG" id="KOG1221">
    <property type="taxonomic scope" value="Eukaryota"/>
</dbReference>
<keyword evidence="4" id="KW-1185">Reference proteome</keyword>
<accession>E9GMJ4</accession>
<gene>
    <name evidence="3" type="ORF">DAPPUDRAFT_319699</name>
</gene>
<evidence type="ECO:0000259" key="2">
    <source>
        <dbReference type="Pfam" id="PF03015"/>
    </source>
</evidence>
<dbReference type="EMBL" id="GL732552">
    <property type="protein sequence ID" value="EFX79376.1"/>
    <property type="molecule type" value="Genomic_DNA"/>
</dbReference>
<keyword evidence="1" id="KW-1133">Transmembrane helix</keyword>
<name>E9GMJ4_DAPPU</name>
<dbReference type="Pfam" id="PF03015">
    <property type="entry name" value="Sterile"/>
    <property type="match status" value="1"/>
</dbReference>
<dbReference type="KEGG" id="dpx:DAPPUDRAFT_319699"/>
<protein>
    <recommendedName>
        <fullName evidence="2">Fatty acyl-CoA reductase C-terminal domain-containing protein</fullName>
    </recommendedName>
</protein>
<evidence type="ECO:0000313" key="4">
    <source>
        <dbReference type="Proteomes" id="UP000000305"/>
    </source>
</evidence>
<feature type="domain" description="Fatty acyl-CoA reductase C-terminal" evidence="2">
    <location>
        <begin position="1"/>
        <end position="56"/>
    </location>
</feature>
<dbReference type="OMA" id="WIRIIDS"/>
<evidence type="ECO:0000256" key="1">
    <source>
        <dbReference type="SAM" id="Phobius"/>
    </source>
</evidence>